<name>A0A9N9RWS0_9DIPT</name>
<dbReference type="AlphaFoldDB" id="A0A9N9RWS0"/>
<evidence type="ECO:0000256" key="1">
    <source>
        <dbReference type="SAM" id="SignalP"/>
    </source>
</evidence>
<dbReference type="Proteomes" id="UP001153620">
    <property type="component" value="Chromosome 2"/>
</dbReference>
<dbReference type="InterPro" id="IPR016187">
    <property type="entry name" value="CTDL_fold"/>
</dbReference>
<accession>A0A9N9RWS0</accession>
<sequence>MQKAAQIFLTCLILCSCKTILTLSMIEKQADSIIVEDVAFIKLGTYRGFTDAGVEYQKTFLLQRYSSAPWAESKAICKAFDLDLVSFETLVESRAFLNMLDTNSALRTLASISVWSDGITLSSIGSTTDWYWSKTGKKISFSIDWLPNQPNGNNDQQYCMCIARHDFSSTLKFNDCFCYGAYRIACQRTQFFLS</sequence>
<feature type="chain" id="PRO_5040392909" description="C-type lectin domain-containing protein" evidence="1">
    <location>
        <begin position="18"/>
        <end position="194"/>
    </location>
</feature>
<gene>
    <name evidence="3" type="ORF">CHIRRI_LOCUS8134</name>
</gene>
<protein>
    <recommendedName>
        <fullName evidence="2">C-type lectin domain-containing protein</fullName>
    </recommendedName>
</protein>
<proteinExistence type="predicted"/>
<reference evidence="3" key="1">
    <citation type="submission" date="2022-01" db="EMBL/GenBank/DDBJ databases">
        <authorList>
            <person name="King R."/>
        </authorList>
    </citation>
    <scope>NUCLEOTIDE SEQUENCE</scope>
</reference>
<dbReference type="SUPFAM" id="SSF56436">
    <property type="entry name" value="C-type lectin-like"/>
    <property type="match status" value="1"/>
</dbReference>
<evidence type="ECO:0000259" key="2">
    <source>
        <dbReference type="PROSITE" id="PS50041"/>
    </source>
</evidence>
<organism evidence="3 4">
    <name type="scientific">Chironomus riparius</name>
    <dbReference type="NCBI Taxonomy" id="315576"/>
    <lineage>
        <taxon>Eukaryota</taxon>
        <taxon>Metazoa</taxon>
        <taxon>Ecdysozoa</taxon>
        <taxon>Arthropoda</taxon>
        <taxon>Hexapoda</taxon>
        <taxon>Insecta</taxon>
        <taxon>Pterygota</taxon>
        <taxon>Neoptera</taxon>
        <taxon>Endopterygota</taxon>
        <taxon>Diptera</taxon>
        <taxon>Nematocera</taxon>
        <taxon>Chironomoidea</taxon>
        <taxon>Chironomidae</taxon>
        <taxon>Chironominae</taxon>
        <taxon>Chironomus</taxon>
    </lineage>
</organism>
<dbReference type="PROSITE" id="PS50041">
    <property type="entry name" value="C_TYPE_LECTIN_2"/>
    <property type="match status" value="1"/>
</dbReference>
<dbReference type="Gene3D" id="3.10.100.10">
    <property type="entry name" value="Mannose-Binding Protein A, subunit A"/>
    <property type="match status" value="1"/>
</dbReference>
<evidence type="ECO:0000313" key="3">
    <source>
        <dbReference type="EMBL" id="CAG9805260.1"/>
    </source>
</evidence>
<feature type="domain" description="C-type lectin" evidence="2">
    <location>
        <begin position="70"/>
        <end position="187"/>
    </location>
</feature>
<dbReference type="InterPro" id="IPR016186">
    <property type="entry name" value="C-type_lectin-like/link_sf"/>
</dbReference>
<evidence type="ECO:0000313" key="4">
    <source>
        <dbReference type="Proteomes" id="UP001153620"/>
    </source>
</evidence>
<keyword evidence="1" id="KW-0732">Signal</keyword>
<keyword evidence="4" id="KW-1185">Reference proteome</keyword>
<dbReference type="InterPro" id="IPR001304">
    <property type="entry name" value="C-type_lectin-like"/>
</dbReference>
<reference evidence="3" key="2">
    <citation type="submission" date="2022-10" db="EMBL/GenBank/DDBJ databases">
        <authorList>
            <consortium name="ENA_rothamsted_submissions"/>
            <consortium name="culmorum"/>
            <person name="King R."/>
        </authorList>
    </citation>
    <scope>NUCLEOTIDE SEQUENCE</scope>
</reference>
<feature type="signal peptide" evidence="1">
    <location>
        <begin position="1"/>
        <end position="17"/>
    </location>
</feature>
<dbReference type="CDD" id="cd00037">
    <property type="entry name" value="CLECT"/>
    <property type="match status" value="1"/>
</dbReference>
<dbReference type="PROSITE" id="PS51257">
    <property type="entry name" value="PROKAR_LIPOPROTEIN"/>
    <property type="match status" value="1"/>
</dbReference>
<dbReference type="EMBL" id="OU895878">
    <property type="protein sequence ID" value="CAG9805260.1"/>
    <property type="molecule type" value="Genomic_DNA"/>
</dbReference>